<dbReference type="OrthoDB" id="7029750at2"/>
<dbReference type="Pfam" id="PF13175">
    <property type="entry name" value="AAA_15"/>
    <property type="match status" value="1"/>
</dbReference>
<evidence type="ECO:0000256" key="1">
    <source>
        <dbReference type="ARBA" id="ARBA00006930"/>
    </source>
</evidence>
<keyword evidence="6" id="KW-0269">Exonuclease</keyword>
<dbReference type="Proteomes" id="UP000199589">
    <property type="component" value="Unassembled WGS sequence"/>
</dbReference>
<dbReference type="EMBL" id="FOSJ01000016">
    <property type="protein sequence ID" value="SFK22230.1"/>
    <property type="molecule type" value="Genomic_DNA"/>
</dbReference>
<evidence type="ECO:0000256" key="2">
    <source>
        <dbReference type="ARBA" id="ARBA00011322"/>
    </source>
</evidence>
<dbReference type="SUPFAM" id="SSF52540">
    <property type="entry name" value="P-loop containing nucleoside triphosphate hydrolases"/>
    <property type="match status" value="1"/>
</dbReference>
<feature type="domain" description="Endonuclease GajA/Old nuclease/RecF-like AAA" evidence="4">
    <location>
        <begin position="1"/>
        <end position="304"/>
    </location>
</feature>
<evidence type="ECO:0000256" key="3">
    <source>
        <dbReference type="ARBA" id="ARBA00013368"/>
    </source>
</evidence>
<name>A0A1I3XRS7_9LACT</name>
<reference evidence="7" key="1">
    <citation type="submission" date="2016-10" db="EMBL/GenBank/DDBJ databases">
        <authorList>
            <person name="Varghese N."/>
            <person name="Submissions S."/>
        </authorList>
    </citation>
    <scope>NUCLEOTIDE SEQUENCE [LARGE SCALE GENOMIC DNA]</scope>
    <source>
        <strain evidence="7">DSM 16108</strain>
    </source>
</reference>
<dbReference type="InterPro" id="IPR027417">
    <property type="entry name" value="P-loop_NTPase"/>
</dbReference>
<gene>
    <name evidence="6" type="ORF">SAMN04488569_101637</name>
</gene>
<organism evidence="6 7">
    <name type="scientific">Marinilactibacillus piezotolerans</name>
    <dbReference type="NCBI Taxonomy" id="258723"/>
    <lineage>
        <taxon>Bacteria</taxon>
        <taxon>Bacillati</taxon>
        <taxon>Bacillota</taxon>
        <taxon>Bacilli</taxon>
        <taxon>Lactobacillales</taxon>
        <taxon>Carnobacteriaceae</taxon>
        <taxon>Marinilactibacillus</taxon>
    </lineage>
</organism>
<keyword evidence="6" id="KW-0378">Hydrolase</keyword>
<evidence type="ECO:0000259" key="5">
    <source>
        <dbReference type="Pfam" id="PF13304"/>
    </source>
</evidence>
<protein>
    <recommendedName>
        <fullName evidence="3">Nuclease SbcCD subunit C</fullName>
    </recommendedName>
</protein>
<dbReference type="InterPro" id="IPR041685">
    <property type="entry name" value="AAA_GajA/Old/RecF-like"/>
</dbReference>
<dbReference type="GO" id="GO:0006302">
    <property type="term" value="P:double-strand break repair"/>
    <property type="evidence" value="ECO:0007669"/>
    <property type="project" value="InterPro"/>
</dbReference>
<dbReference type="PANTHER" id="PTHR32114">
    <property type="entry name" value="ABC TRANSPORTER ABCH.3"/>
    <property type="match status" value="1"/>
</dbReference>
<dbReference type="AlphaFoldDB" id="A0A1I3XRS7"/>
<dbReference type="Pfam" id="PF13304">
    <property type="entry name" value="AAA_21"/>
    <property type="match status" value="1"/>
</dbReference>
<comment type="similarity">
    <text evidence="1">Belongs to the SMC family. SbcC subfamily.</text>
</comment>
<dbReference type="PANTHER" id="PTHR32114:SF2">
    <property type="entry name" value="ABC TRANSPORTER ABCH.3"/>
    <property type="match status" value="1"/>
</dbReference>
<proteinExistence type="inferred from homology"/>
<evidence type="ECO:0000313" key="6">
    <source>
        <dbReference type="EMBL" id="SFK22230.1"/>
    </source>
</evidence>
<dbReference type="RefSeq" id="WP_091897070.1">
    <property type="nucleotide sequence ID" value="NZ_FOSJ01000016.1"/>
</dbReference>
<keyword evidence="6" id="KW-0540">Nuclease</keyword>
<dbReference type="InterPro" id="IPR003959">
    <property type="entry name" value="ATPase_AAA_core"/>
</dbReference>
<accession>A0A1I3XRS7</accession>
<sequence length="882" mass="104918">MIIKKVYISNFKGIKNKIILDFSDKTSLLVGPNGFGKTTIFDAIELAFTGKIHRTDILKVTKDNKNYKKPFFQNDENKDVIIKVWLENEDQEQLVIVKFFDKDYYRKNQVTERKNKPSDFSIFKTYTEDPKKFDNDEYSSENSKVIEDKEIEKFLKISDNLFNVEKIYKLFNYLQQEETTYFLKQSEENRKRSLGFLFQTSKQENELKNISEAITKLDSIYESLDKKIASYKTAESYKKEEYYKLIKGKDIEFDQETLFGNESIVDLEVKYKKYTDEINKIIDFKQNFSPKEYQKRNKLNYIENVLKQENLLNYVALKNYTNENTMSLLDKEYRYLNNKQYVKSFILEKYFNKVSYLEKEKVQYNLYRDYIKHLENDVYNEDTKKIQEICNKIFPEKTKSLLEKLDELLLIQKMVQVNDNSLQKILENRKTIHYEYHQNPDLNDKGMCPYCGKSWESTELDQKFIETESIISDLMNIQSRRAMELKNQIKKAYIDPMLSIIKEKSENLTLIDDEVLATIKQIANAKLNIDHMYKLTEGFRFDDNINVLELDSNGLNLICNKVKNYIESKTLVSRDLYDVITRLNTISFSEELKFIKKCLDDLDLNDFSLQIDSNQQKSLLDLKSVTRSFDQKLTQSKERFKFSHEKVIDLEGIYDFYFDNNSHRFEEVTIDQITKKKRYIHNQYKWKLNKKVSRIEERMDVIQSMLVEFGKFKKVYGDEITSYKKEMIERIKFPFYLYTAKILQNYQQGFGIFLSTLKKDDSIRFITDPTTDHDAMHHLSSGQIAVISLAFTLAINKTYNISNNLKFLVIDDPIQDMDSLNIHSFIELLKYEFSREYQIILSTHKDFSAMYTKYKFERLEGNGVKVINVQNLLHKSIEMSDD</sequence>
<evidence type="ECO:0000313" key="7">
    <source>
        <dbReference type="Proteomes" id="UP000199589"/>
    </source>
</evidence>
<feature type="domain" description="ATPase AAA-type core" evidence="5">
    <location>
        <begin position="714"/>
        <end position="845"/>
    </location>
</feature>
<dbReference type="GO" id="GO:0016887">
    <property type="term" value="F:ATP hydrolysis activity"/>
    <property type="evidence" value="ECO:0007669"/>
    <property type="project" value="InterPro"/>
</dbReference>
<dbReference type="GO" id="GO:0004527">
    <property type="term" value="F:exonuclease activity"/>
    <property type="evidence" value="ECO:0007669"/>
    <property type="project" value="UniProtKB-KW"/>
</dbReference>
<evidence type="ECO:0000259" key="4">
    <source>
        <dbReference type="Pfam" id="PF13175"/>
    </source>
</evidence>
<keyword evidence="7" id="KW-1185">Reference proteome</keyword>
<comment type="subunit">
    <text evidence="2">Heterodimer of SbcC and SbcD.</text>
</comment>
<dbReference type="Gene3D" id="3.40.50.300">
    <property type="entry name" value="P-loop containing nucleotide triphosphate hydrolases"/>
    <property type="match status" value="2"/>
</dbReference>